<feature type="chain" id="PRO_5037635353" description="Lipoprotein" evidence="1">
    <location>
        <begin position="21"/>
        <end position="162"/>
    </location>
</feature>
<gene>
    <name evidence="2" type="ORF">J2I48_16845</name>
</gene>
<keyword evidence="3" id="KW-1185">Reference proteome</keyword>
<dbReference type="AlphaFoldDB" id="A0A939K1W2"/>
<evidence type="ECO:0000313" key="2">
    <source>
        <dbReference type="EMBL" id="MBO0932680.1"/>
    </source>
</evidence>
<reference evidence="2 3" key="1">
    <citation type="submission" date="2021-03" db="EMBL/GenBank/DDBJ databases">
        <title>Fibrella sp. HMF5036 genome sequencing and assembly.</title>
        <authorList>
            <person name="Kang H."/>
            <person name="Kim H."/>
            <person name="Bae S."/>
            <person name="Joh K."/>
        </authorList>
    </citation>
    <scope>NUCLEOTIDE SEQUENCE [LARGE SCALE GENOMIC DNA]</scope>
    <source>
        <strain evidence="2 3">HMF5036</strain>
    </source>
</reference>
<proteinExistence type="predicted"/>
<dbReference type="EMBL" id="JAFMYU010000014">
    <property type="protein sequence ID" value="MBO0932680.1"/>
    <property type="molecule type" value="Genomic_DNA"/>
</dbReference>
<protein>
    <recommendedName>
        <fullName evidence="4">Lipoprotein</fullName>
    </recommendedName>
</protein>
<dbReference type="RefSeq" id="WP_207336646.1">
    <property type="nucleotide sequence ID" value="NZ_JAFMYU010000014.1"/>
</dbReference>
<feature type="signal peptide" evidence="1">
    <location>
        <begin position="1"/>
        <end position="20"/>
    </location>
</feature>
<dbReference type="Proteomes" id="UP000664795">
    <property type="component" value="Unassembled WGS sequence"/>
</dbReference>
<name>A0A939K1W2_9BACT</name>
<comment type="caution">
    <text evidence="2">The sequence shown here is derived from an EMBL/GenBank/DDBJ whole genome shotgun (WGS) entry which is preliminary data.</text>
</comment>
<evidence type="ECO:0008006" key="4">
    <source>
        <dbReference type="Google" id="ProtNLM"/>
    </source>
</evidence>
<sequence length="162" mass="17792">MKSILPFLLLFALLTGCSKSGDNATPQPDRARRMSGVYVLNYISIQQVGQPAMSIPLPLVMNGKELFSATLNIARKTESTVDVTIALKIDQSLIDQTGIDPKELVNTVQQMEIKDNGSGYDLYNQGQKVARYDNDTFTTQTEVKDPQTGAVVKTEVRGVKQP</sequence>
<dbReference type="PROSITE" id="PS51257">
    <property type="entry name" value="PROKAR_LIPOPROTEIN"/>
    <property type="match status" value="1"/>
</dbReference>
<evidence type="ECO:0000256" key="1">
    <source>
        <dbReference type="SAM" id="SignalP"/>
    </source>
</evidence>
<accession>A0A939K1W2</accession>
<organism evidence="2 3">
    <name type="scientific">Fibrella aquatilis</name>
    <dbReference type="NCBI Taxonomy" id="2817059"/>
    <lineage>
        <taxon>Bacteria</taxon>
        <taxon>Pseudomonadati</taxon>
        <taxon>Bacteroidota</taxon>
        <taxon>Cytophagia</taxon>
        <taxon>Cytophagales</taxon>
        <taxon>Spirosomataceae</taxon>
        <taxon>Fibrella</taxon>
    </lineage>
</organism>
<evidence type="ECO:0000313" key="3">
    <source>
        <dbReference type="Proteomes" id="UP000664795"/>
    </source>
</evidence>
<keyword evidence="1" id="KW-0732">Signal</keyword>